<evidence type="ECO:0000313" key="2">
    <source>
        <dbReference type="Proteomes" id="UP000594014"/>
    </source>
</evidence>
<name>A0ACD1AHF5_9FIRM</name>
<dbReference type="EMBL" id="CP042469">
    <property type="protein sequence ID" value="QOX65566.1"/>
    <property type="molecule type" value="Genomic_DNA"/>
</dbReference>
<keyword evidence="2" id="KW-1185">Reference proteome</keyword>
<dbReference type="Proteomes" id="UP000594014">
    <property type="component" value="Chromosome"/>
</dbReference>
<reference evidence="1" key="1">
    <citation type="submission" date="2019-08" db="EMBL/GenBank/DDBJ databases">
        <title>Genome sequence of Clostridiales bacterium MT110.</title>
        <authorList>
            <person name="Cao J."/>
        </authorList>
    </citation>
    <scope>NUCLEOTIDE SEQUENCE</scope>
    <source>
        <strain evidence="1">MT110</strain>
    </source>
</reference>
<sequence>MNQTELPSYREFQKYLGKKGLIAYIVLMNMFIPLSTDLYLPSLPTMNTYFGSSSAITNLTLSAFFICYAVGILFWGPMSDKYGRKPIILIGSTLYIVSSIACALSTNIYFLVFARIFQGIGSGGITASSVAMVKDCYSGKKREGVLAVVQTLAGLAPMLAPVLGAILLKVVNWQGTFWTLAGIGILNLTLTILYQETLQKEDRFTGTLIGSMGRLIHVSRNKSFIIPVLIFSLVSIPFMGYIAVSSYIYVEYFGLSEQDYSYFFAFNALISLLGPTIYIKFLRNVDKKLFSSLCFGIAAIGGVIMMTAGRLSPFFFLFSTVIMSLSCTMLRPFSTNLLFNQQQGDTGSASSIISTTWMVLGSVGMSLASLPWGDGILGLAVLVTALSSASLAAWWWFNQSDIPCVGLKDYT</sequence>
<evidence type="ECO:0000313" key="1">
    <source>
        <dbReference type="EMBL" id="QOX65566.1"/>
    </source>
</evidence>
<protein>
    <submittedName>
        <fullName evidence="1">Multidrug effflux MFS transporter</fullName>
    </submittedName>
</protein>
<gene>
    <name evidence="1" type="ORF">FRZ06_20510</name>
</gene>
<accession>A0ACD1AHF5</accession>
<organism evidence="1 2">
    <name type="scientific">Anoxybacterium hadale</name>
    <dbReference type="NCBI Taxonomy" id="3408580"/>
    <lineage>
        <taxon>Bacteria</taxon>
        <taxon>Bacillati</taxon>
        <taxon>Bacillota</taxon>
        <taxon>Clostridia</taxon>
        <taxon>Peptostreptococcales</taxon>
        <taxon>Anaerovoracaceae</taxon>
        <taxon>Anoxybacterium</taxon>
    </lineage>
</organism>
<proteinExistence type="predicted"/>